<dbReference type="GO" id="GO:0004497">
    <property type="term" value="F:monooxygenase activity"/>
    <property type="evidence" value="ECO:0007669"/>
    <property type="project" value="UniProtKB-KW"/>
</dbReference>
<comment type="similarity">
    <text evidence="2 4">Belongs to the cytochrome P450 family.</text>
</comment>
<keyword evidence="3 4" id="KW-0349">Heme</keyword>
<evidence type="ECO:0000313" key="5">
    <source>
        <dbReference type="EMBL" id="MBB4661549.1"/>
    </source>
</evidence>
<dbReference type="RefSeq" id="WP_183339804.1">
    <property type="nucleotide sequence ID" value="NZ_JACHNU010000001.1"/>
</dbReference>
<accession>A0A840I9G0</accession>
<dbReference type="InterPro" id="IPR036396">
    <property type="entry name" value="Cyt_P450_sf"/>
</dbReference>
<feature type="binding site" description="axial binding residue" evidence="3">
    <location>
        <position position="385"/>
    </location>
    <ligand>
        <name>heme</name>
        <dbReference type="ChEBI" id="CHEBI:30413"/>
    </ligand>
    <ligandPart>
        <name>Fe</name>
        <dbReference type="ChEBI" id="CHEBI:18248"/>
    </ligandPart>
</feature>
<protein>
    <submittedName>
        <fullName evidence="5">Cytochrome P450</fullName>
    </submittedName>
</protein>
<dbReference type="InterPro" id="IPR001128">
    <property type="entry name" value="Cyt_P450"/>
</dbReference>
<reference evidence="5 6" key="1">
    <citation type="submission" date="2020-08" db="EMBL/GenBank/DDBJ databases">
        <title>Genomic Encyclopedia of Archaeal and Bacterial Type Strains, Phase II (KMG-II): from individual species to whole genera.</title>
        <authorList>
            <person name="Goeker M."/>
        </authorList>
    </citation>
    <scope>NUCLEOTIDE SEQUENCE [LARGE SCALE GENOMIC DNA]</scope>
    <source>
        <strain evidence="5 6">DSM 23288</strain>
    </source>
</reference>
<dbReference type="GO" id="GO:0016705">
    <property type="term" value="F:oxidoreductase activity, acting on paired donors, with incorporation or reduction of molecular oxygen"/>
    <property type="evidence" value="ECO:0007669"/>
    <property type="project" value="InterPro"/>
</dbReference>
<dbReference type="Pfam" id="PF00067">
    <property type="entry name" value="p450"/>
    <property type="match status" value="1"/>
</dbReference>
<dbReference type="AlphaFoldDB" id="A0A840I9G0"/>
<dbReference type="PROSITE" id="PS00086">
    <property type="entry name" value="CYTOCHROME_P450"/>
    <property type="match status" value="1"/>
</dbReference>
<comment type="caution">
    <text evidence="5">The sequence shown here is derived from an EMBL/GenBank/DDBJ whole genome shotgun (WGS) entry which is preliminary data.</text>
</comment>
<comment type="cofactor">
    <cofactor evidence="1 3">
        <name>heme</name>
        <dbReference type="ChEBI" id="CHEBI:30413"/>
    </cofactor>
</comment>
<organism evidence="5 6">
    <name type="scientific">Conexibacter arvalis</name>
    <dbReference type="NCBI Taxonomy" id="912552"/>
    <lineage>
        <taxon>Bacteria</taxon>
        <taxon>Bacillati</taxon>
        <taxon>Actinomycetota</taxon>
        <taxon>Thermoleophilia</taxon>
        <taxon>Solirubrobacterales</taxon>
        <taxon>Conexibacteraceae</taxon>
        <taxon>Conexibacter</taxon>
    </lineage>
</organism>
<keyword evidence="3 4" id="KW-0408">Iron</keyword>
<dbReference type="GO" id="GO:0020037">
    <property type="term" value="F:heme binding"/>
    <property type="evidence" value="ECO:0007669"/>
    <property type="project" value="InterPro"/>
</dbReference>
<dbReference type="InterPro" id="IPR002401">
    <property type="entry name" value="Cyt_P450_E_grp-I"/>
</dbReference>
<keyword evidence="3 4" id="KW-0479">Metal-binding</keyword>
<evidence type="ECO:0000313" key="6">
    <source>
        <dbReference type="Proteomes" id="UP000585272"/>
    </source>
</evidence>
<keyword evidence="4" id="KW-0503">Monooxygenase</keyword>
<dbReference type="InterPro" id="IPR017972">
    <property type="entry name" value="Cyt_P450_CS"/>
</dbReference>
<dbReference type="PRINTS" id="PR00385">
    <property type="entry name" value="P450"/>
</dbReference>
<evidence type="ECO:0000256" key="2">
    <source>
        <dbReference type="ARBA" id="ARBA00010617"/>
    </source>
</evidence>
<dbReference type="PANTHER" id="PTHR24305">
    <property type="entry name" value="CYTOCHROME P450"/>
    <property type="match status" value="1"/>
</dbReference>
<dbReference type="PANTHER" id="PTHR24305:SF166">
    <property type="entry name" value="CYTOCHROME P450 12A4, MITOCHONDRIAL-RELATED"/>
    <property type="match status" value="1"/>
</dbReference>
<dbReference type="Gene3D" id="1.10.630.10">
    <property type="entry name" value="Cytochrome P450"/>
    <property type="match status" value="1"/>
</dbReference>
<dbReference type="InterPro" id="IPR050121">
    <property type="entry name" value="Cytochrome_P450_monoxygenase"/>
</dbReference>
<proteinExistence type="inferred from homology"/>
<dbReference type="Proteomes" id="UP000585272">
    <property type="component" value="Unassembled WGS sequence"/>
</dbReference>
<keyword evidence="6" id="KW-1185">Reference proteome</keyword>
<dbReference type="SUPFAM" id="SSF48264">
    <property type="entry name" value="Cytochrome P450"/>
    <property type="match status" value="1"/>
</dbReference>
<dbReference type="GO" id="GO:0005506">
    <property type="term" value="F:iron ion binding"/>
    <property type="evidence" value="ECO:0007669"/>
    <property type="project" value="InterPro"/>
</dbReference>
<name>A0A840I9G0_9ACTN</name>
<evidence type="ECO:0000256" key="1">
    <source>
        <dbReference type="ARBA" id="ARBA00001971"/>
    </source>
</evidence>
<dbReference type="EMBL" id="JACHNU010000001">
    <property type="protein sequence ID" value="MBB4661549.1"/>
    <property type="molecule type" value="Genomic_DNA"/>
</dbReference>
<evidence type="ECO:0000256" key="3">
    <source>
        <dbReference type="PIRSR" id="PIRSR602401-1"/>
    </source>
</evidence>
<gene>
    <name evidence="5" type="ORF">BDZ31_001122</name>
</gene>
<dbReference type="PRINTS" id="PR00463">
    <property type="entry name" value="EP450I"/>
</dbReference>
<evidence type="ECO:0000256" key="4">
    <source>
        <dbReference type="RuleBase" id="RU000461"/>
    </source>
</evidence>
<dbReference type="CDD" id="cd11053">
    <property type="entry name" value="CYP110-like"/>
    <property type="match status" value="1"/>
</dbReference>
<keyword evidence="4" id="KW-0560">Oxidoreductase</keyword>
<sequence length="445" mass="49397">MDPLPPGPRLPRAAQTLRWIVRPTAFMEEQARRFGDTFTVRLLNSPPMVFVSDPEALREVFTADPGVLRAGVANQLLEPVLGANSLLLLDGERHLRQRRLMLPSFHGERIARLRGAIEALAVREVASWPLGEPLALMSRMQALTLEAIARVVFGVEEGARLELLRARLRELLDWSADRRRLIALALASATPLRARSLGGLRAVLRPVHELLDAEARDRRALPPAALAAREDVLSLLLQARDEQGGALTDAELRDELVTLLIAGHETTATALAWAVERLLRHPAALRRLRDELAEQPAGGDWLDAVAKETLRLRPILPIVARWAAEPFELRGRTLPAGTEIAPCIYLTHRRPDLYPDPHAFRPERFLERPAGTYTWLPFGGGPRRCLGASFALLELKTVLATIVRETELRPARPAPERIRRHAITWAPEAGAAVVVARRRPALSVV</sequence>